<dbReference type="InParanoid" id="S8ES08"/>
<dbReference type="AlphaFoldDB" id="S8ES08"/>
<sequence length="789" mass="91621">MAWQGLIKQIADDIKRCANVCDVWSKMRLLARILKAPFWEGTFVDFVNLFSQRRRDLGFAMSMHTARGIDQVRDKLDGLTQLMEERTGQVISFLQTYVPQDQKSLAHWRNSLSLHPPQVNPWIRPLRNLQGVAGEIQELKHDLKDPEEAAAANLPSFARKLEILQRQIVDETEKIVVRESDRVIASVIAGPHDRLVDKDIYALWKEMGWRGSVKARHFVLALRDYYHDRAEERKRKAAMFEGPHVHDPDAWCLQFITVKRLQSISEAFDDDGSGFVTVAEANHFTSSRPASWSLPHWIAYWAVGWQKAAMIYREKIFQIIREIFALKLWIHPENRAMVDRYLAEMWMPLLFAVMGLRSLSLSEKVERRFKDYVDAEEQRLKRNLETVRYRIDDLTILSIVTGPGQIEKHLFPLLYLMLCRDLQVLRACQCNIVAESELWDSADNIQNVTAACRNRAEALKETFLHQGLNAHELFKTRYCGLFELTDMSEEARKRLWKSNFIPIKYNDAVNMGNEELPVTSYHPTREPFRPEVEQYDAKEFVPTKADIEAESPYKELVGTWFGFLGQKIEHIWPFGPMLTFDLHVSEHGTGFEAVGSMPDSMRGIAINVSGHVETTPRGATAYVLRIRLSVNAIVLELRGQLNEDGKMLSGDWSREQMGTGPYDIGPFVMTQLPPEILSARPSPWEFEENRVRALWRFALAAVKYQVLRSRYSWRFFEQRRDARRRVVESRKKGRYGQALSKEEKREDIEMDRRLSYADARFYVSLAEYEELQGSCVHVYVTRCFMFIAV</sequence>
<gene>
    <name evidence="1" type="ORF">FOMPIDRAFT_87137</name>
</gene>
<organism evidence="1 2">
    <name type="scientific">Fomitopsis schrenkii</name>
    <name type="common">Brown rot fungus</name>
    <dbReference type="NCBI Taxonomy" id="2126942"/>
    <lineage>
        <taxon>Eukaryota</taxon>
        <taxon>Fungi</taxon>
        <taxon>Dikarya</taxon>
        <taxon>Basidiomycota</taxon>
        <taxon>Agaricomycotina</taxon>
        <taxon>Agaricomycetes</taxon>
        <taxon>Polyporales</taxon>
        <taxon>Fomitopsis</taxon>
    </lineage>
</organism>
<accession>S8ES08</accession>
<dbReference type="EMBL" id="KE504123">
    <property type="protein sequence ID" value="EPT05689.1"/>
    <property type="molecule type" value="Genomic_DNA"/>
</dbReference>
<protein>
    <recommendedName>
        <fullName evidence="3">EF-hand domain-containing protein</fullName>
    </recommendedName>
</protein>
<dbReference type="STRING" id="743788.S8ES08"/>
<dbReference type="OrthoDB" id="2122982at2759"/>
<dbReference type="HOGENOM" id="CLU_004050_0_0_1"/>
<dbReference type="Proteomes" id="UP000015241">
    <property type="component" value="Unassembled WGS sequence"/>
</dbReference>
<dbReference type="eggNOG" id="ENOG502SXFA">
    <property type="taxonomic scope" value="Eukaryota"/>
</dbReference>
<evidence type="ECO:0000313" key="2">
    <source>
        <dbReference type="Proteomes" id="UP000015241"/>
    </source>
</evidence>
<name>S8ES08_FOMSC</name>
<proteinExistence type="predicted"/>
<reference evidence="1 2" key="1">
    <citation type="journal article" date="2012" name="Science">
        <title>The Paleozoic origin of enzymatic lignin decomposition reconstructed from 31 fungal genomes.</title>
        <authorList>
            <person name="Floudas D."/>
            <person name="Binder M."/>
            <person name="Riley R."/>
            <person name="Barry K."/>
            <person name="Blanchette R.A."/>
            <person name="Henrissat B."/>
            <person name="Martinez A.T."/>
            <person name="Otillar R."/>
            <person name="Spatafora J.W."/>
            <person name="Yadav J.S."/>
            <person name="Aerts A."/>
            <person name="Benoit I."/>
            <person name="Boyd A."/>
            <person name="Carlson A."/>
            <person name="Copeland A."/>
            <person name="Coutinho P.M."/>
            <person name="de Vries R.P."/>
            <person name="Ferreira P."/>
            <person name="Findley K."/>
            <person name="Foster B."/>
            <person name="Gaskell J."/>
            <person name="Glotzer D."/>
            <person name="Gorecki P."/>
            <person name="Heitman J."/>
            <person name="Hesse C."/>
            <person name="Hori C."/>
            <person name="Igarashi K."/>
            <person name="Jurgens J.A."/>
            <person name="Kallen N."/>
            <person name="Kersten P."/>
            <person name="Kohler A."/>
            <person name="Kuees U."/>
            <person name="Kumar T.K.A."/>
            <person name="Kuo A."/>
            <person name="LaButti K."/>
            <person name="Larrondo L.F."/>
            <person name="Lindquist E."/>
            <person name="Ling A."/>
            <person name="Lombard V."/>
            <person name="Lucas S."/>
            <person name="Lundell T."/>
            <person name="Martin R."/>
            <person name="McLaughlin D.J."/>
            <person name="Morgenstern I."/>
            <person name="Morin E."/>
            <person name="Murat C."/>
            <person name="Nagy L.G."/>
            <person name="Nolan M."/>
            <person name="Ohm R.A."/>
            <person name="Patyshakuliyeva A."/>
            <person name="Rokas A."/>
            <person name="Ruiz-Duenas F.J."/>
            <person name="Sabat G."/>
            <person name="Salamov A."/>
            <person name="Samejima M."/>
            <person name="Schmutz J."/>
            <person name="Slot J.C."/>
            <person name="St John F."/>
            <person name="Stenlid J."/>
            <person name="Sun H."/>
            <person name="Sun S."/>
            <person name="Syed K."/>
            <person name="Tsang A."/>
            <person name="Wiebenga A."/>
            <person name="Young D."/>
            <person name="Pisabarro A."/>
            <person name="Eastwood D.C."/>
            <person name="Martin F."/>
            <person name="Cullen D."/>
            <person name="Grigoriev I.V."/>
            <person name="Hibbett D.S."/>
        </authorList>
    </citation>
    <scope>NUCLEOTIDE SEQUENCE</scope>
    <source>
        <strain evidence="2">FP-58527</strain>
    </source>
</reference>
<evidence type="ECO:0008006" key="3">
    <source>
        <dbReference type="Google" id="ProtNLM"/>
    </source>
</evidence>
<keyword evidence="2" id="KW-1185">Reference proteome</keyword>
<evidence type="ECO:0000313" key="1">
    <source>
        <dbReference type="EMBL" id="EPT05689.1"/>
    </source>
</evidence>